<dbReference type="PANTHER" id="PTHR39964">
    <property type="entry name" value="UPF0292 PROTEIN TK1411"/>
    <property type="match status" value="1"/>
</dbReference>
<dbReference type="HOGENOM" id="CLU_140789_0_0_2"/>
<dbReference type="Pfam" id="PF01751">
    <property type="entry name" value="Toprim"/>
    <property type="match status" value="1"/>
</dbReference>
<dbReference type="PANTHER" id="PTHR39964:SF2">
    <property type="entry name" value="UPF0292 PROTEIN MJ1624"/>
    <property type="match status" value="1"/>
</dbReference>
<dbReference type="AlphaFoldDB" id="F7XQP3"/>
<dbReference type="RefSeq" id="WP_013899078.1">
    <property type="nucleotide sequence ID" value="NC_015676.1"/>
</dbReference>
<dbReference type="PROSITE" id="PS50880">
    <property type="entry name" value="TOPRIM"/>
    <property type="match status" value="1"/>
</dbReference>
<dbReference type="SMART" id="SM00493">
    <property type="entry name" value="TOPRIM"/>
    <property type="match status" value="1"/>
</dbReference>
<dbReference type="Proteomes" id="UP000006622">
    <property type="component" value="Chromosome"/>
</dbReference>
<reference evidence="3 4" key="1">
    <citation type="submission" date="2010-07" db="EMBL/GenBank/DDBJ databases">
        <title>The complete genome of Methanosalsum zhilinae DSM 4017.</title>
        <authorList>
            <consortium name="US DOE Joint Genome Institute (JGI-PGF)"/>
            <person name="Lucas S."/>
            <person name="Copeland A."/>
            <person name="Lapidus A."/>
            <person name="Glavina del Rio T."/>
            <person name="Dalin E."/>
            <person name="Tice H."/>
            <person name="Bruce D."/>
            <person name="Goodwin L."/>
            <person name="Pitluck S."/>
            <person name="Kyrpides N."/>
            <person name="Mavromatis K."/>
            <person name="Ovchinnikova G."/>
            <person name="Daligault H."/>
            <person name="Detter J.C."/>
            <person name="Han C."/>
            <person name="Tapia R."/>
            <person name="Larimer F."/>
            <person name="Land M."/>
            <person name="Hauser L."/>
            <person name="Markowitz V."/>
            <person name="Cheng J.-F."/>
            <person name="Hugenholtz P."/>
            <person name="Woyke T."/>
            <person name="Wu D."/>
            <person name="Spring S."/>
            <person name="Schueler E."/>
            <person name="Brambilla E."/>
            <person name="Klenk H.-P."/>
            <person name="Eisen J.A."/>
        </authorList>
    </citation>
    <scope>NUCLEOTIDE SEQUENCE [LARGE SCALE GENOMIC DNA]</scope>
    <source>
        <strain evidence="4">DSM 4017 / NBRC 107636 / OCM 62 / WeN5</strain>
    </source>
</reference>
<gene>
    <name evidence="3" type="ordered locus">Mzhil_1807</name>
</gene>
<keyword evidence="4" id="KW-1185">Reference proteome</keyword>
<organism evidence="3 4">
    <name type="scientific">Methanosalsum zhilinae (strain DSM 4017 / NBRC 107636 / OCM 62 / WeN5)</name>
    <name type="common">Methanohalophilus zhilinae</name>
    <dbReference type="NCBI Taxonomy" id="679901"/>
    <lineage>
        <taxon>Archaea</taxon>
        <taxon>Methanobacteriati</taxon>
        <taxon>Methanobacteriota</taxon>
        <taxon>Stenosarchaea group</taxon>
        <taxon>Methanomicrobia</taxon>
        <taxon>Methanosarcinales</taxon>
        <taxon>Methanosarcinaceae</taxon>
        <taxon>Methanosalsum</taxon>
    </lineage>
</organism>
<dbReference type="InterPro" id="IPR006171">
    <property type="entry name" value="TOPRIM_dom"/>
</dbReference>
<accession>F7XQP3</accession>
<dbReference type="KEGG" id="mzh:Mzhil_1807"/>
<dbReference type="SUPFAM" id="SSF110455">
    <property type="entry name" value="Toprim domain"/>
    <property type="match status" value="1"/>
</dbReference>
<sequence length="143" mass="16610">MTDLLEYRNRLERVEELLDELEQRAILGEIIIVEGKRDVLSLNKLGIKGNIKTASHQPLLNFAELIERSGENVVILTDWDRRGDILASKIAGYLEHSGIEVDTDIRMRLQSLVKKEIKDIESVYTYVTKLRQLAGNEKWEYWL</sequence>
<feature type="domain" description="Toprim" evidence="2">
    <location>
        <begin position="28"/>
        <end position="109"/>
    </location>
</feature>
<name>F7XQP3_METZD</name>
<dbReference type="GeneID" id="10823450"/>
<evidence type="ECO:0000313" key="3">
    <source>
        <dbReference type="EMBL" id="AEH61642.1"/>
    </source>
</evidence>
<dbReference type="EMBL" id="CP002101">
    <property type="protein sequence ID" value="AEH61642.1"/>
    <property type="molecule type" value="Genomic_DNA"/>
</dbReference>
<dbReference type="InterPro" id="IPR022972">
    <property type="entry name" value="UPF0292"/>
</dbReference>
<proteinExistence type="inferred from homology"/>
<dbReference type="Gene3D" id="3.40.1360.10">
    <property type="match status" value="1"/>
</dbReference>
<protein>
    <recommendedName>
        <fullName evidence="1">UPF0292 protein Mzhil_1807</fullName>
    </recommendedName>
</protein>
<dbReference type="HAMAP" id="MF_01095">
    <property type="entry name" value="UPF0292"/>
    <property type="match status" value="1"/>
</dbReference>
<evidence type="ECO:0000259" key="2">
    <source>
        <dbReference type="PROSITE" id="PS50880"/>
    </source>
</evidence>
<evidence type="ECO:0000313" key="4">
    <source>
        <dbReference type="Proteomes" id="UP000006622"/>
    </source>
</evidence>
<dbReference type="NCBIfam" id="NF003091">
    <property type="entry name" value="PRK04017.1-2"/>
    <property type="match status" value="1"/>
</dbReference>
<comment type="similarity">
    <text evidence="1">Belongs to the UPF0292 family.</text>
</comment>
<dbReference type="STRING" id="679901.Mzhil_1807"/>
<evidence type="ECO:0000256" key="1">
    <source>
        <dbReference type="HAMAP-Rule" id="MF_01095"/>
    </source>
</evidence>
<dbReference type="OrthoDB" id="56459at2157"/>